<organism evidence="3 4">
    <name type="scientific">Oidiodendron maius (strain Zn)</name>
    <dbReference type="NCBI Taxonomy" id="913774"/>
    <lineage>
        <taxon>Eukaryota</taxon>
        <taxon>Fungi</taxon>
        <taxon>Dikarya</taxon>
        <taxon>Ascomycota</taxon>
        <taxon>Pezizomycotina</taxon>
        <taxon>Leotiomycetes</taxon>
        <taxon>Leotiomycetes incertae sedis</taxon>
        <taxon>Myxotrichaceae</taxon>
        <taxon>Oidiodendron</taxon>
    </lineage>
</organism>
<feature type="domain" description="HAUS augmin-like complex subunit 6 N-terminal" evidence="2">
    <location>
        <begin position="35"/>
        <end position="266"/>
    </location>
</feature>
<name>A0A0C3E1I8_OIDMZ</name>
<accession>A0A0C3E1I8</accession>
<feature type="compositionally biased region" description="Basic and acidic residues" evidence="1">
    <location>
        <begin position="638"/>
        <end position="655"/>
    </location>
</feature>
<proteinExistence type="predicted"/>
<dbReference type="STRING" id="913774.A0A0C3E1I8"/>
<feature type="region of interest" description="Disordered" evidence="1">
    <location>
        <begin position="1"/>
        <end position="28"/>
    </location>
</feature>
<evidence type="ECO:0000256" key="1">
    <source>
        <dbReference type="SAM" id="MobiDB-lite"/>
    </source>
</evidence>
<feature type="region of interest" description="Disordered" evidence="1">
    <location>
        <begin position="634"/>
        <end position="712"/>
    </location>
</feature>
<dbReference type="AlphaFoldDB" id="A0A0C3E1I8"/>
<dbReference type="OrthoDB" id="5575722at2759"/>
<feature type="compositionally biased region" description="Basic and acidic residues" evidence="1">
    <location>
        <begin position="500"/>
        <end position="510"/>
    </location>
</feature>
<evidence type="ECO:0000259" key="2">
    <source>
        <dbReference type="Pfam" id="PF14661"/>
    </source>
</evidence>
<dbReference type="InParanoid" id="A0A0C3E1I8"/>
<dbReference type="HOGENOM" id="CLU_013984_0_0_1"/>
<evidence type="ECO:0000313" key="3">
    <source>
        <dbReference type="EMBL" id="KIN08153.1"/>
    </source>
</evidence>
<dbReference type="EMBL" id="KN832870">
    <property type="protein sequence ID" value="KIN08153.1"/>
    <property type="molecule type" value="Genomic_DNA"/>
</dbReference>
<protein>
    <recommendedName>
        <fullName evidence="2">HAUS augmin-like complex subunit 6 N-terminal domain-containing protein</fullName>
    </recommendedName>
</protein>
<feature type="region of interest" description="Disordered" evidence="1">
    <location>
        <begin position="498"/>
        <end position="566"/>
    </location>
</feature>
<feature type="compositionally biased region" description="Polar residues" evidence="1">
    <location>
        <begin position="701"/>
        <end position="712"/>
    </location>
</feature>
<reference evidence="4" key="2">
    <citation type="submission" date="2015-01" db="EMBL/GenBank/DDBJ databases">
        <title>Evolutionary Origins and Diversification of the Mycorrhizal Mutualists.</title>
        <authorList>
            <consortium name="DOE Joint Genome Institute"/>
            <consortium name="Mycorrhizal Genomics Consortium"/>
            <person name="Kohler A."/>
            <person name="Kuo A."/>
            <person name="Nagy L.G."/>
            <person name="Floudas D."/>
            <person name="Copeland A."/>
            <person name="Barry K.W."/>
            <person name="Cichocki N."/>
            <person name="Veneault-Fourrey C."/>
            <person name="LaButti K."/>
            <person name="Lindquist E.A."/>
            <person name="Lipzen A."/>
            <person name="Lundell T."/>
            <person name="Morin E."/>
            <person name="Murat C."/>
            <person name="Riley R."/>
            <person name="Ohm R."/>
            <person name="Sun H."/>
            <person name="Tunlid A."/>
            <person name="Henrissat B."/>
            <person name="Grigoriev I.V."/>
            <person name="Hibbett D.S."/>
            <person name="Martin F."/>
        </authorList>
    </citation>
    <scope>NUCLEOTIDE SEQUENCE [LARGE SCALE GENOMIC DNA]</scope>
    <source>
        <strain evidence="4">Zn</strain>
    </source>
</reference>
<reference evidence="3 4" key="1">
    <citation type="submission" date="2014-04" db="EMBL/GenBank/DDBJ databases">
        <authorList>
            <consortium name="DOE Joint Genome Institute"/>
            <person name="Kuo A."/>
            <person name="Martino E."/>
            <person name="Perotto S."/>
            <person name="Kohler A."/>
            <person name="Nagy L.G."/>
            <person name="Floudas D."/>
            <person name="Copeland A."/>
            <person name="Barry K.W."/>
            <person name="Cichocki N."/>
            <person name="Veneault-Fourrey C."/>
            <person name="LaButti K."/>
            <person name="Lindquist E.A."/>
            <person name="Lipzen A."/>
            <person name="Lundell T."/>
            <person name="Morin E."/>
            <person name="Murat C."/>
            <person name="Sun H."/>
            <person name="Tunlid A."/>
            <person name="Henrissat B."/>
            <person name="Grigoriev I.V."/>
            <person name="Hibbett D.S."/>
            <person name="Martin F."/>
            <person name="Nordberg H.P."/>
            <person name="Cantor M.N."/>
            <person name="Hua S.X."/>
        </authorList>
    </citation>
    <scope>NUCLEOTIDE SEQUENCE [LARGE SCALE GENOMIC DNA]</scope>
    <source>
        <strain evidence="3 4">Zn</strain>
    </source>
</reference>
<feature type="compositionally biased region" description="Polar residues" evidence="1">
    <location>
        <begin position="514"/>
        <end position="525"/>
    </location>
</feature>
<dbReference type="Proteomes" id="UP000054321">
    <property type="component" value="Unassembled WGS sequence"/>
</dbReference>
<dbReference type="Pfam" id="PF14661">
    <property type="entry name" value="HAUS6_N"/>
    <property type="match status" value="1"/>
</dbReference>
<gene>
    <name evidence="3" type="ORF">OIDMADRAFT_187355</name>
</gene>
<feature type="compositionally biased region" description="Polar residues" evidence="1">
    <location>
        <begin position="15"/>
        <end position="28"/>
    </location>
</feature>
<sequence length="712" mass="79702">MASSLAIPSHAGTRNLRSSTAKTSTASGPSNISLFLRNLRLLNLDQREDWPGITEVTFSTKDTQQNQKKRIQCVEWALYHLFTIWDLEESRNKLRPFFPPLEPLQSLNLRTALFRCLDNTKKEGVLGRDAVLRKTMLDDCKGERLEEILATFSNAVLKKVIRTSSETSTLPIAQQLAFENFSYSGERTALFTLILAHKTSLHSHLRKKDDATSRYRDFADLLKLNDRRITRRHEQLKEAALDRRSLDALSTRDIQALHDKVTNNWSGREEWLETILYGDAKVREDDLLAANFDSVWSHVEDGSLGDVEEKKHIGLLQQLDARVRNQEARLATWQDFRKRLVKSGPPSPSKTKDPAISQGRKIDLGFNLHQSLQISHSKTGEIVQATTHKSIKEYTQLIDEMKMKLEDVGRSPAQARLSNGNLFPEATTSNIAGAMATDESPSTPNEWSSVSDIEEAQPDVDIYAKEASMQSGIHPQSGYLRTESNYNITLTEDLMAEVSKPTEDPHEAEPKSQGAGSPSPNYPRSQTPPPIAAQDFSQSMDSDSDLADQILNSVSASSPSPKKARYTLSLAERTRLSMSRVSHSQYSDLHDDIDNLADLPLLPAKSRSQLKAASSPAEEMHAGLIERTRQSMAGFEAAQKKAQLERRRSIKDAKKQQRASSYFPVLDEEPSRGGIDPVELIEGEPDYESVFKSRPKIKTSPAVSPTRTGNEE</sequence>
<keyword evidence="4" id="KW-1185">Reference proteome</keyword>
<dbReference type="InterPro" id="IPR028163">
    <property type="entry name" value="HAUS_6_N"/>
</dbReference>
<evidence type="ECO:0000313" key="4">
    <source>
        <dbReference type="Proteomes" id="UP000054321"/>
    </source>
</evidence>